<keyword evidence="4 6" id="KW-1133">Transmembrane helix</keyword>
<accession>A0A0J9C534</accession>
<evidence type="ECO:0000313" key="8">
    <source>
        <dbReference type="Proteomes" id="UP000037392"/>
    </source>
</evidence>
<dbReference type="PANTHER" id="PTHR30250">
    <property type="entry name" value="PST FAMILY PREDICTED COLANIC ACID TRANSPORTER"/>
    <property type="match status" value="1"/>
</dbReference>
<comment type="caution">
    <text evidence="7">The sequence shown here is derived from an EMBL/GenBank/DDBJ whole genome shotgun (WGS) entry which is preliminary data.</text>
</comment>
<feature type="transmembrane region" description="Helical" evidence="6">
    <location>
        <begin position="377"/>
        <end position="406"/>
    </location>
</feature>
<feature type="transmembrane region" description="Helical" evidence="6">
    <location>
        <begin position="49"/>
        <end position="69"/>
    </location>
</feature>
<dbReference type="PATRIC" id="fig|742734.4.peg.2400"/>
<dbReference type="InterPro" id="IPR050833">
    <property type="entry name" value="Poly_Biosynth_Transport"/>
</dbReference>
<feature type="transmembrane region" description="Helical" evidence="6">
    <location>
        <begin position="334"/>
        <end position="356"/>
    </location>
</feature>
<feature type="transmembrane region" description="Helical" evidence="6">
    <location>
        <begin position="256"/>
        <end position="277"/>
    </location>
</feature>
<feature type="transmembrane region" description="Helical" evidence="6">
    <location>
        <begin position="160"/>
        <end position="190"/>
    </location>
</feature>
<feature type="transmembrane region" description="Helical" evidence="6">
    <location>
        <begin position="456"/>
        <end position="476"/>
    </location>
</feature>
<keyword evidence="3 6" id="KW-0812">Transmembrane</keyword>
<organism evidence="7 8">
    <name type="scientific">[Clostridium] citroniae WAL-19142</name>
    <dbReference type="NCBI Taxonomy" id="742734"/>
    <lineage>
        <taxon>Bacteria</taxon>
        <taxon>Bacillati</taxon>
        <taxon>Bacillota</taxon>
        <taxon>Clostridia</taxon>
        <taxon>Lachnospirales</taxon>
        <taxon>Lachnospiraceae</taxon>
        <taxon>Enterocloster</taxon>
    </lineage>
</organism>
<evidence type="ECO:0000256" key="5">
    <source>
        <dbReference type="ARBA" id="ARBA00023136"/>
    </source>
</evidence>
<sequence>MKNLKNVFVSFISQIIILSLGLVVPRIILVHYGSDTNGLTSTITQIFSYMALLEAGIGQATTNALYPFIHGDSKDHDEISQVMSVSRLYYRRITFLYGAGVIALSFILPFGLKTNVSYWTIFFVVLFEGMTGVISFWFIQNRTAFLIADGKNYILSNIELVSKILCYGCKIGLALFGVNIAFIQLGYFAVSLLKLGLYKTYMDRNYDWIDYNINIEGLKLKDRNSYIVTEIAWTIFSSTDMIILSVFCSTQLASVYAVYNMVFFALNSLLTAIYNSVKFNLGQTFHQDINKYCKMHDLFNSIFMSSITILMIVAYYLIIPFVKLYTSGVQDINYIIIGLPLLFCLVQMISWSRYIAGNLTAIAGYASKTAKFSIIEAFLNVTISLALVSYFGLFGVLLATVCALPVKSLYCNYLSDIKILKRQPINTISIIGINFITFFFAVLLKRSISYSISSYSSFVIYGGLFTLLFSVTVFFINCLINRNLFNVCRGTTYKLLRR</sequence>
<evidence type="ECO:0000256" key="6">
    <source>
        <dbReference type="SAM" id="Phobius"/>
    </source>
</evidence>
<dbReference type="GeneID" id="93161835"/>
<keyword evidence="2" id="KW-1003">Cell membrane</keyword>
<dbReference type="Proteomes" id="UP000037392">
    <property type="component" value="Unassembled WGS sequence"/>
</dbReference>
<protein>
    <recommendedName>
        <fullName evidence="9">Polysaccharide biosynthesis protein C-terminal domain-containing protein</fullName>
    </recommendedName>
</protein>
<evidence type="ECO:0000313" key="7">
    <source>
        <dbReference type="EMBL" id="KMW20213.1"/>
    </source>
</evidence>
<reference evidence="7 8" key="1">
    <citation type="submission" date="2011-04" db="EMBL/GenBank/DDBJ databases">
        <title>The Genome Sequence of Clostridium citroniae WAL-19142.</title>
        <authorList>
            <consortium name="The Broad Institute Genome Sequencing Platform"/>
            <person name="Earl A."/>
            <person name="Ward D."/>
            <person name="Feldgarden M."/>
            <person name="Gevers D."/>
            <person name="Warren Y.A."/>
            <person name="Tyrrell K.L."/>
            <person name="Citron D.M."/>
            <person name="Goldstein E.J."/>
            <person name="Daigneault M."/>
            <person name="Allen-Vercoe E."/>
            <person name="Young S.K."/>
            <person name="Zeng Q."/>
            <person name="Gargeya S."/>
            <person name="Fitzgerald M."/>
            <person name="Haas B."/>
            <person name="Abouelleil A."/>
            <person name="Alvarado L."/>
            <person name="Arachchi H.M."/>
            <person name="Berlin A."/>
            <person name="Brown A."/>
            <person name="Chapman S.B."/>
            <person name="Chen Z."/>
            <person name="Dunbar C."/>
            <person name="Freedman E."/>
            <person name="Gearin G."/>
            <person name="Gellesch M."/>
            <person name="Goldberg J."/>
            <person name="Griggs A."/>
            <person name="Gujja S."/>
            <person name="Heilman E.R."/>
            <person name="Heiman D."/>
            <person name="Howarth C."/>
            <person name="Larson L."/>
            <person name="Lui A."/>
            <person name="MacDonald P.J."/>
            <person name="Mehta T."/>
            <person name="Montmayeur A."/>
            <person name="Murphy C."/>
            <person name="Neiman D."/>
            <person name="Pearson M."/>
            <person name="Priest M."/>
            <person name="Roberts A."/>
            <person name="Saif S."/>
            <person name="Shea T."/>
            <person name="Shenoy N."/>
            <person name="Sisk P."/>
            <person name="Stolte C."/>
            <person name="Sykes S."/>
            <person name="White J."/>
            <person name="Yandava C."/>
            <person name="Wortman J."/>
            <person name="Nusbaum C."/>
            <person name="Birren B."/>
        </authorList>
    </citation>
    <scope>NUCLEOTIDE SEQUENCE [LARGE SCALE GENOMIC DNA]</scope>
    <source>
        <strain evidence="7 8">WAL-19142</strain>
    </source>
</reference>
<dbReference type="GO" id="GO:0005886">
    <property type="term" value="C:plasma membrane"/>
    <property type="evidence" value="ECO:0007669"/>
    <property type="project" value="UniProtKB-SubCell"/>
</dbReference>
<dbReference type="PANTHER" id="PTHR30250:SF11">
    <property type="entry name" value="O-ANTIGEN TRANSPORTER-RELATED"/>
    <property type="match status" value="1"/>
</dbReference>
<feature type="transmembrane region" description="Helical" evidence="6">
    <location>
        <begin position="89"/>
        <end position="112"/>
    </location>
</feature>
<evidence type="ECO:0000256" key="1">
    <source>
        <dbReference type="ARBA" id="ARBA00004651"/>
    </source>
</evidence>
<feature type="transmembrane region" description="Helical" evidence="6">
    <location>
        <begin position="118"/>
        <end position="139"/>
    </location>
</feature>
<dbReference type="RefSeq" id="WP_048929842.1">
    <property type="nucleotide sequence ID" value="NZ_KQ235877.1"/>
</dbReference>
<name>A0A0J9C534_9FIRM</name>
<evidence type="ECO:0008006" key="9">
    <source>
        <dbReference type="Google" id="ProtNLM"/>
    </source>
</evidence>
<evidence type="ECO:0000256" key="3">
    <source>
        <dbReference type="ARBA" id="ARBA00022692"/>
    </source>
</evidence>
<feature type="transmembrane region" description="Helical" evidence="6">
    <location>
        <begin position="7"/>
        <end position="29"/>
    </location>
</feature>
<keyword evidence="5 6" id="KW-0472">Membrane</keyword>
<gene>
    <name evidence="7" type="ORF">HMPREF9470_02228</name>
</gene>
<dbReference type="EMBL" id="ADLK01000019">
    <property type="protein sequence ID" value="KMW20213.1"/>
    <property type="molecule type" value="Genomic_DNA"/>
</dbReference>
<dbReference type="AlphaFoldDB" id="A0A0J9C534"/>
<feature type="transmembrane region" description="Helical" evidence="6">
    <location>
        <begin position="298"/>
        <end position="322"/>
    </location>
</feature>
<dbReference type="OrthoDB" id="8609648at2"/>
<feature type="transmembrane region" description="Helical" evidence="6">
    <location>
        <begin position="426"/>
        <end position="444"/>
    </location>
</feature>
<comment type="subcellular location">
    <subcellularLocation>
        <location evidence="1">Cell membrane</location>
        <topology evidence="1">Multi-pass membrane protein</topology>
    </subcellularLocation>
</comment>
<evidence type="ECO:0000256" key="2">
    <source>
        <dbReference type="ARBA" id="ARBA00022475"/>
    </source>
</evidence>
<proteinExistence type="predicted"/>
<evidence type="ECO:0000256" key="4">
    <source>
        <dbReference type="ARBA" id="ARBA00022989"/>
    </source>
</evidence>